<evidence type="ECO:0000313" key="10">
    <source>
        <dbReference type="EMBL" id="PKD43828.1"/>
    </source>
</evidence>
<comment type="catalytic activity">
    <reaction evidence="7">
        <text>3-phosphoshikimate + phosphoenolpyruvate = 5-O-(1-carboxyvinyl)-3-phosphoshikimate + phosphate</text>
        <dbReference type="Rhea" id="RHEA:21256"/>
        <dbReference type="ChEBI" id="CHEBI:43474"/>
        <dbReference type="ChEBI" id="CHEBI:57701"/>
        <dbReference type="ChEBI" id="CHEBI:58702"/>
        <dbReference type="ChEBI" id="CHEBI:145989"/>
        <dbReference type="EC" id="2.5.1.19"/>
    </reaction>
    <physiologicalReaction direction="left-to-right" evidence="7">
        <dbReference type="Rhea" id="RHEA:21257"/>
    </physiologicalReaction>
</comment>
<dbReference type="GO" id="GO:0008652">
    <property type="term" value="P:amino acid biosynthetic process"/>
    <property type="evidence" value="ECO:0007669"/>
    <property type="project" value="UniProtKB-KW"/>
</dbReference>
<name>A0A2N0VI64_9BACT</name>
<comment type="similarity">
    <text evidence="2 8">Belongs to the EPSP synthase family.</text>
</comment>
<comment type="subcellular location">
    <subcellularLocation>
        <location evidence="8">Cytoplasm</location>
    </subcellularLocation>
</comment>
<dbReference type="PROSITE" id="PS00885">
    <property type="entry name" value="EPSP_SYNTHASE_2"/>
    <property type="match status" value="1"/>
</dbReference>
<dbReference type="Pfam" id="PF00275">
    <property type="entry name" value="EPSP_synthase"/>
    <property type="match status" value="1"/>
</dbReference>
<comment type="function">
    <text evidence="8">Catalyzes the transfer of the enolpyruvyl moiety of phosphoenolpyruvate (PEP) to the 5-hydroxyl of shikimate-3-phosphate (S3P) to produce enolpyruvyl shikimate-3-phosphate and inorganic phosphate.</text>
</comment>
<dbReference type="FunFam" id="3.65.10.10:FF:000005">
    <property type="entry name" value="3-phosphoshikimate 1-carboxyvinyltransferase"/>
    <property type="match status" value="1"/>
</dbReference>
<comment type="caution">
    <text evidence="8">Lacks conserved residue(s) required for the propagation of feature annotation.</text>
</comment>
<dbReference type="EMBL" id="PISP01000002">
    <property type="protein sequence ID" value="PKD43828.1"/>
    <property type="molecule type" value="Genomic_DNA"/>
</dbReference>
<keyword evidence="11" id="KW-1185">Reference proteome</keyword>
<feature type="active site" description="Proton acceptor" evidence="8">
    <location>
        <position position="313"/>
    </location>
</feature>
<feature type="domain" description="Enolpyruvate transferase" evidence="9">
    <location>
        <begin position="7"/>
        <end position="423"/>
    </location>
</feature>
<comment type="pathway">
    <text evidence="1 8">Metabolic intermediate biosynthesis; chorismate biosynthesis; chorismate from D-erythrose 4-phosphate and phosphoenolpyruvate: step 6/7.</text>
</comment>
<feature type="binding site" evidence="8">
    <location>
        <position position="313"/>
    </location>
    <ligand>
        <name>3-phosphoshikimate</name>
        <dbReference type="ChEBI" id="CHEBI:145989"/>
    </ligand>
</feature>
<comment type="caution">
    <text evidence="10">The sequence shown here is derived from an EMBL/GenBank/DDBJ whole genome shotgun (WGS) entry which is preliminary data.</text>
</comment>
<feature type="binding site" evidence="8">
    <location>
        <position position="21"/>
    </location>
    <ligand>
        <name>3-phosphoshikimate</name>
        <dbReference type="ChEBI" id="CHEBI:145989"/>
    </ligand>
</feature>
<accession>A0A2N0VI64</accession>
<evidence type="ECO:0000256" key="1">
    <source>
        <dbReference type="ARBA" id="ARBA00004811"/>
    </source>
</evidence>
<feature type="binding site" evidence="8">
    <location>
        <position position="121"/>
    </location>
    <ligand>
        <name>phosphoenolpyruvate</name>
        <dbReference type="ChEBI" id="CHEBI:58702"/>
    </ligand>
</feature>
<feature type="binding site" evidence="8">
    <location>
        <position position="22"/>
    </location>
    <ligand>
        <name>3-phosphoshikimate</name>
        <dbReference type="ChEBI" id="CHEBI:145989"/>
    </ligand>
</feature>
<dbReference type="InterPro" id="IPR001986">
    <property type="entry name" value="Enolpyruvate_Tfrase_dom"/>
</dbReference>
<keyword evidence="5 8" id="KW-0808">Transferase</keyword>
<feature type="binding site" evidence="8">
    <location>
        <position position="388"/>
    </location>
    <ligand>
        <name>phosphoenolpyruvate</name>
        <dbReference type="ChEBI" id="CHEBI:58702"/>
    </ligand>
</feature>
<dbReference type="AlphaFoldDB" id="A0A2N0VI64"/>
<sequence length="429" mass="46339">MIQKTKPAEKLAGTLVMPPDKSISHRAALFAAISDENSIIENYSSAADPQSTLSCLRQLGVSIQKKGNRVEIEGVGRDGFRPPESPLDCGNSGTTMRLLSGIMAGAGIKCKLIGDESLSSRTMKRIIDPLRQMGCDISGRDEEFAPIRIEPHNGLNPLRYPLPIASAQLKSSVLLAGLFGDEPTEVIETVPSRDHTERLLGLKSEPFGTGKIIRSSRSDVLPAQNYEVPGDFSAAAFWLVAGSINSGAELDLVKVGMNPSRTGIYHILEEMGAQFTQSNSAIAGKEPVSDISVKSAQLNPIELDPKLIPNCIDELPVLMVAMCFADGRSVITGAEELRHKETDRLSAMAEILASAGAEIELQKDGMIIHGNPDFTPKPARFKSYHDHRMAMAAAVLSTRSSGSCEVEDAECTSISYPQFWTHLHELTQS</sequence>
<feature type="binding site" evidence="8">
    <location>
        <position position="166"/>
    </location>
    <ligand>
        <name>3-phosphoshikimate</name>
        <dbReference type="ChEBI" id="CHEBI:145989"/>
    </ligand>
</feature>
<dbReference type="PANTHER" id="PTHR21090:SF5">
    <property type="entry name" value="PENTAFUNCTIONAL AROM POLYPEPTIDE"/>
    <property type="match status" value="1"/>
</dbReference>
<feature type="binding site" evidence="8">
    <location>
        <position position="21"/>
    </location>
    <ligand>
        <name>phosphoenolpyruvate</name>
        <dbReference type="ChEBI" id="CHEBI:58702"/>
    </ligand>
</feature>
<feature type="binding site" evidence="8">
    <location>
        <position position="93"/>
    </location>
    <ligand>
        <name>phosphoenolpyruvate</name>
        <dbReference type="ChEBI" id="CHEBI:58702"/>
    </ligand>
</feature>
<dbReference type="OrthoDB" id="9809920at2"/>
<feature type="binding site" evidence="8">
    <location>
        <position position="26"/>
    </location>
    <ligand>
        <name>3-phosphoshikimate</name>
        <dbReference type="ChEBI" id="CHEBI:145989"/>
    </ligand>
</feature>
<evidence type="ECO:0000256" key="3">
    <source>
        <dbReference type="ARBA" id="ARBA00022490"/>
    </source>
</evidence>
<dbReference type="GO" id="GO:0005737">
    <property type="term" value="C:cytoplasm"/>
    <property type="evidence" value="ECO:0007669"/>
    <property type="project" value="UniProtKB-SubCell"/>
</dbReference>
<evidence type="ECO:0000256" key="2">
    <source>
        <dbReference type="ARBA" id="ARBA00009948"/>
    </source>
</evidence>
<feature type="binding site" evidence="8">
    <location>
        <position position="340"/>
    </location>
    <ligand>
        <name>3-phosphoshikimate</name>
        <dbReference type="ChEBI" id="CHEBI:145989"/>
    </ligand>
</feature>
<dbReference type="RefSeq" id="WP_101073367.1">
    <property type="nucleotide sequence ID" value="NZ_PISP01000002.1"/>
</dbReference>
<feature type="binding site" evidence="8">
    <location>
        <position position="168"/>
    </location>
    <ligand>
        <name>3-phosphoshikimate</name>
        <dbReference type="ChEBI" id="CHEBI:145989"/>
    </ligand>
</feature>
<feature type="binding site" evidence="8">
    <location>
        <position position="344"/>
    </location>
    <ligand>
        <name>phosphoenolpyruvate</name>
        <dbReference type="ChEBI" id="CHEBI:58702"/>
    </ligand>
</feature>
<dbReference type="InterPro" id="IPR006264">
    <property type="entry name" value="EPSP_synthase"/>
</dbReference>
<proteinExistence type="inferred from homology"/>
<evidence type="ECO:0000259" key="9">
    <source>
        <dbReference type="Pfam" id="PF00275"/>
    </source>
</evidence>
<dbReference type="PROSITE" id="PS00104">
    <property type="entry name" value="EPSP_SYNTHASE_1"/>
    <property type="match status" value="1"/>
</dbReference>
<dbReference type="HAMAP" id="MF_00210">
    <property type="entry name" value="EPSP_synth"/>
    <property type="match status" value="1"/>
</dbReference>
<reference evidence="10 11" key="1">
    <citation type="submission" date="2017-11" db="EMBL/GenBank/DDBJ databases">
        <title>Rhodohalobacter 15182 sp. nov., isolated from a salt lake.</title>
        <authorList>
            <person name="Han S."/>
        </authorList>
    </citation>
    <scope>NUCLEOTIDE SEQUENCE [LARGE SCALE GENOMIC DNA]</scope>
    <source>
        <strain evidence="10 11">15182</strain>
    </source>
</reference>
<evidence type="ECO:0000256" key="4">
    <source>
        <dbReference type="ARBA" id="ARBA00022605"/>
    </source>
</evidence>
<dbReference type="InterPro" id="IPR013792">
    <property type="entry name" value="RNA3'P_cycl/enolpyr_Trfase_a/b"/>
</dbReference>
<gene>
    <name evidence="8 10" type="primary">aroA</name>
    <name evidence="10" type="ORF">CWD77_09740</name>
</gene>
<dbReference type="InterPro" id="IPR023193">
    <property type="entry name" value="EPSP_synthase_CS"/>
</dbReference>
<dbReference type="PIRSF" id="PIRSF000505">
    <property type="entry name" value="EPSPS"/>
    <property type="match status" value="1"/>
</dbReference>
<dbReference type="UniPathway" id="UPA00053">
    <property type="reaction ID" value="UER00089"/>
</dbReference>
<evidence type="ECO:0000256" key="6">
    <source>
        <dbReference type="ARBA" id="ARBA00023141"/>
    </source>
</evidence>
<keyword evidence="4 8" id="KW-0028">Amino-acid biosynthesis</keyword>
<dbReference type="EC" id="2.5.1.19" evidence="8"/>
<dbReference type="Proteomes" id="UP000233398">
    <property type="component" value="Unassembled WGS sequence"/>
</dbReference>
<evidence type="ECO:0000256" key="7">
    <source>
        <dbReference type="ARBA" id="ARBA00044633"/>
    </source>
</evidence>
<comment type="subunit">
    <text evidence="8">Monomer.</text>
</comment>
<organism evidence="10 11">
    <name type="scientific">Rhodohalobacter barkolensis</name>
    <dbReference type="NCBI Taxonomy" id="2053187"/>
    <lineage>
        <taxon>Bacteria</taxon>
        <taxon>Pseudomonadati</taxon>
        <taxon>Balneolota</taxon>
        <taxon>Balneolia</taxon>
        <taxon>Balneolales</taxon>
        <taxon>Balneolaceae</taxon>
        <taxon>Rhodohalobacter</taxon>
    </lineage>
</organism>
<evidence type="ECO:0000256" key="8">
    <source>
        <dbReference type="HAMAP-Rule" id="MF_00210"/>
    </source>
</evidence>
<dbReference type="GO" id="GO:0009073">
    <property type="term" value="P:aromatic amino acid family biosynthetic process"/>
    <property type="evidence" value="ECO:0007669"/>
    <property type="project" value="UniProtKB-KW"/>
</dbReference>
<dbReference type="SUPFAM" id="SSF55205">
    <property type="entry name" value="EPT/RTPC-like"/>
    <property type="match status" value="1"/>
</dbReference>
<feature type="binding site" evidence="8">
    <location>
        <position position="168"/>
    </location>
    <ligand>
        <name>phosphoenolpyruvate</name>
        <dbReference type="ChEBI" id="CHEBI:58702"/>
    </ligand>
</feature>
<keyword evidence="3 8" id="KW-0963">Cytoplasm</keyword>
<keyword evidence="6 8" id="KW-0057">Aromatic amino acid biosynthesis</keyword>
<evidence type="ECO:0000256" key="5">
    <source>
        <dbReference type="ARBA" id="ARBA00022679"/>
    </source>
</evidence>
<dbReference type="InterPro" id="IPR036968">
    <property type="entry name" value="Enolpyruvate_Tfrase_sf"/>
</dbReference>
<evidence type="ECO:0000313" key="11">
    <source>
        <dbReference type="Proteomes" id="UP000233398"/>
    </source>
</evidence>
<dbReference type="CDD" id="cd01556">
    <property type="entry name" value="EPSP_synthase"/>
    <property type="match status" value="1"/>
</dbReference>
<dbReference type="GO" id="GO:0003866">
    <property type="term" value="F:3-phosphoshikimate 1-carboxyvinyltransferase activity"/>
    <property type="evidence" value="ECO:0007669"/>
    <property type="project" value="UniProtKB-UniRule"/>
</dbReference>
<dbReference type="PANTHER" id="PTHR21090">
    <property type="entry name" value="AROM/DEHYDROQUINATE SYNTHASE"/>
    <property type="match status" value="1"/>
</dbReference>
<dbReference type="Gene3D" id="3.65.10.10">
    <property type="entry name" value="Enolpyruvate transferase domain"/>
    <property type="match status" value="2"/>
</dbReference>
<protein>
    <recommendedName>
        <fullName evidence="8">3-phosphoshikimate 1-carboxyvinyltransferase</fullName>
        <ecNumber evidence="8">2.5.1.19</ecNumber>
    </recommendedName>
    <alternativeName>
        <fullName evidence="8">5-enolpyruvylshikimate-3-phosphate synthase</fullName>
        <shortName evidence="8">EPSP synthase</shortName>
        <shortName evidence="8">EPSPS</shortName>
    </alternativeName>
</protein>
<dbReference type="NCBIfam" id="TIGR01356">
    <property type="entry name" value="aroA"/>
    <property type="match status" value="1"/>
</dbReference>
<dbReference type="GO" id="GO:0009423">
    <property type="term" value="P:chorismate biosynthetic process"/>
    <property type="evidence" value="ECO:0007669"/>
    <property type="project" value="UniProtKB-UniRule"/>
</dbReference>